<evidence type="ECO:0000313" key="2">
    <source>
        <dbReference type="Proteomes" id="UP000808337"/>
    </source>
</evidence>
<gene>
    <name evidence="1" type="ORF">IPP15_09020</name>
</gene>
<dbReference type="AlphaFoldDB" id="A0A9D7SV51"/>
<organism evidence="1 2">
    <name type="scientific">Candidatus Opimibacter skivensis</name>
    <dbReference type="NCBI Taxonomy" id="2982028"/>
    <lineage>
        <taxon>Bacteria</taxon>
        <taxon>Pseudomonadati</taxon>
        <taxon>Bacteroidota</taxon>
        <taxon>Saprospiria</taxon>
        <taxon>Saprospirales</taxon>
        <taxon>Saprospiraceae</taxon>
        <taxon>Candidatus Opimibacter</taxon>
    </lineage>
</organism>
<accession>A0A9D7SV51</accession>
<comment type="caution">
    <text evidence="1">The sequence shown here is derived from an EMBL/GenBank/DDBJ whole genome shotgun (WGS) entry which is preliminary data.</text>
</comment>
<proteinExistence type="predicted"/>
<protein>
    <submittedName>
        <fullName evidence="1">Uncharacterized protein</fullName>
    </submittedName>
</protein>
<evidence type="ECO:0000313" key="1">
    <source>
        <dbReference type="EMBL" id="MBK9982553.1"/>
    </source>
</evidence>
<sequence>MKTLYDLARINQKNPRIVESMISNEKESPLKKLNSLLMSKDNLDDTSAMIEIYGKKNVSAFSRLKTRLKDILIRSTLLQNVNLESSDSRLSEAHNHLRYALATKLLVDLRARNLSVEIAEKSILKAIKYSLTESIILLARILVTHYGQAEYNKYKLNKYLSIQEKYLRIYQYEIKAENYFLDLQRTQLQSLAAPNDSIKSRAKKYVDELESIDDIHSYFFLLNKYKVKSAYFEYQKDFESLLTLSENMLKEFGSEFKSGMFLQNISVRRAWAMIQAGRNDEAIKSGFKDLARIPAGTLGWYFVAHYILKAQLYKGDYQNAIALIKQMIENPKFQKIGENFKEIFYTTLGYIYLILESGLVPSLKYEPSKMPEFKIYKFLNTTPVFSKDKRGINVSILLMHIAYLLQRKDYDAIIDRVDSLNQYVYRYLRKDDSFRSNCMIKMVIQMTKADFNPIRTERYTKDLLTQLKEVKLAGSGENIETEIIPYEVLWKIMTKSL</sequence>
<dbReference type="Proteomes" id="UP000808337">
    <property type="component" value="Unassembled WGS sequence"/>
</dbReference>
<dbReference type="EMBL" id="JADKGY010000006">
    <property type="protein sequence ID" value="MBK9982553.1"/>
    <property type="molecule type" value="Genomic_DNA"/>
</dbReference>
<name>A0A9D7SV51_9BACT</name>
<reference evidence="1 2" key="1">
    <citation type="submission" date="2020-10" db="EMBL/GenBank/DDBJ databases">
        <title>Connecting structure to function with the recovery of over 1000 high-quality activated sludge metagenome-assembled genomes encoding full-length rRNA genes using long-read sequencing.</title>
        <authorList>
            <person name="Singleton C.M."/>
            <person name="Petriglieri F."/>
            <person name="Kristensen J.M."/>
            <person name="Kirkegaard R.H."/>
            <person name="Michaelsen T.Y."/>
            <person name="Andersen M.H."/>
            <person name="Karst S.M."/>
            <person name="Dueholm M.S."/>
            <person name="Nielsen P.H."/>
            <person name="Albertsen M."/>
        </authorList>
    </citation>
    <scope>NUCLEOTIDE SEQUENCE [LARGE SCALE GENOMIC DNA]</scope>
    <source>
        <strain evidence="1">Ribe_18-Q3-R11-54_MAXAC.273</strain>
    </source>
</reference>